<proteinExistence type="predicted"/>
<gene>
    <name evidence="3" type="ORF">M404DRAFT_408349</name>
</gene>
<feature type="region of interest" description="Disordered" evidence="1">
    <location>
        <begin position="330"/>
        <end position="385"/>
    </location>
</feature>
<keyword evidence="2" id="KW-0472">Membrane</keyword>
<organism evidence="3 4">
    <name type="scientific">Pisolithus tinctorius Marx 270</name>
    <dbReference type="NCBI Taxonomy" id="870435"/>
    <lineage>
        <taxon>Eukaryota</taxon>
        <taxon>Fungi</taxon>
        <taxon>Dikarya</taxon>
        <taxon>Basidiomycota</taxon>
        <taxon>Agaricomycotina</taxon>
        <taxon>Agaricomycetes</taxon>
        <taxon>Agaricomycetidae</taxon>
        <taxon>Boletales</taxon>
        <taxon>Sclerodermatineae</taxon>
        <taxon>Pisolithaceae</taxon>
        <taxon>Pisolithus</taxon>
    </lineage>
</organism>
<dbReference type="AlphaFoldDB" id="A0A0C3PH92"/>
<name>A0A0C3PH92_PISTI</name>
<feature type="compositionally biased region" description="Basic and acidic residues" evidence="1">
    <location>
        <begin position="434"/>
        <end position="447"/>
    </location>
</feature>
<dbReference type="InParanoid" id="A0A0C3PH92"/>
<feature type="region of interest" description="Disordered" evidence="1">
    <location>
        <begin position="156"/>
        <end position="196"/>
    </location>
</feature>
<accession>A0A0C3PH92</accession>
<reference evidence="4" key="2">
    <citation type="submission" date="2015-01" db="EMBL/GenBank/DDBJ databases">
        <title>Evolutionary Origins and Diversification of the Mycorrhizal Mutualists.</title>
        <authorList>
            <consortium name="DOE Joint Genome Institute"/>
            <consortium name="Mycorrhizal Genomics Consortium"/>
            <person name="Kohler A."/>
            <person name="Kuo A."/>
            <person name="Nagy L.G."/>
            <person name="Floudas D."/>
            <person name="Copeland A."/>
            <person name="Barry K.W."/>
            <person name="Cichocki N."/>
            <person name="Veneault-Fourrey C."/>
            <person name="LaButti K."/>
            <person name="Lindquist E.A."/>
            <person name="Lipzen A."/>
            <person name="Lundell T."/>
            <person name="Morin E."/>
            <person name="Murat C."/>
            <person name="Riley R."/>
            <person name="Ohm R."/>
            <person name="Sun H."/>
            <person name="Tunlid A."/>
            <person name="Henrissat B."/>
            <person name="Grigoriev I.V."/>
            <person name="Hibbett D.S."/>
            <person name="Martin F."/>
        </authorList>
    </citation>
    <scope>NUCLEOTIDE SEQUENCE [LARGE SCALE GENOMIC DNA]</scope>
    <source>
        <strain evidence="4">Marx 270</strain>
    </source>
</reference>
<dbReference type="Proteomes" id="UP000054217">
    <property type="component" value="Unassembled WGS sequence"/>
</dbReference>
<reference evidence="3 4" key="1">
    <citation type="submission" date="2014-04" db="EMBL/GenBank/DDBJ databases">
        <authorList>
            <consortium name="DOE Joint Genome Institute"/>
            <person name="Kuo A."/>
            <person name="Kohler A."/>
            <person name="Costa M.D."/>
            <person name="Nagy L.G."/>
            <person name="Floudas D."/>
            <person name="Copeland A."/>
            <person name="Barry K.W."/>
            <person name="Cichocki N."/>
            <person name="Veneault-Fourrey C."/>
            <person name="LaButti K."/>
            <person name="Lindquist E.A."/>
            <person name="Lipzen A."/>
            <person name="Lundell T."/>
            <person name="Morin E."/>
            <person name="Murat C."/>
            <person name="Sun H."/>
            <person name="Tunlid A."/>
            <person name="Henrissat B."/>
            <person name="Grigoriev I.V."/>
            <person name="Hibbett D.S."/>
            <person name="Martin F."/>
            <person name="Nordberg H.P."/>
            <person name="Cantor M.N."/>
            <person name="Hua S.X."/>
        </authorList>
    </citation>
    <scope>NUCLEOTIDE SEQUENCE [LARGE SCALE GENOMIC DNA]</scope>
    <source>
        <strain evidence="3 4">Marx 270</strain>
    </source>
</reference>
<feature type="region of interest" description="Disordered" evidence="1">
    <location>
        <begin position="282"/>
        <end position="302"/>
    </location>
</feature>
<dbReference type="OrthoDB" id="2190159at2759"/>
<feature type="region of interest" description="Disordered" evidence="1">
    <location>
        <begin position="410"/>
        <end position="449"/>
    </location>
</feature>
<feature type="region of interest" description="Disordered" evidence="1">
    <location>
        <begin position="1"/>
        <end position="41"/>
    </location>
</feature>
<feature type="compositionally biased region" description="Pro residues" evidence="1">
    <location>
        <begin position="166"/>
        <end position="178"/>
    </location>
</feature>
<evidence type="ECO:0000256" key="1">
    <source>
        <dbReference type="SAM" id="MobiDB-lite"/>
    </source>
</evidence>
<evidence type="ECO:0000313" key="4">
    <source>
        <dbReference type="Proteomes" id="UP000054217"/>
    </source>
</evidence>
<feature type="compositionally biased region" description="Gly residues" evidence="1">
    <location>
        <begin position="293"/>
        <end position="302"/>
    </location>
</feature>
<feature type="compositionally biased region" description="Pro residues" evidence="1">
    <location>
        <begin position="101"/>
        <end position="114"/>
    </location>
</feature>
<keyword evidence="4" id="KW-1185">Reference proteome</keyword>
<protein>
    <submittedName>
        <fullName evidence="3">Uncharacterized protein</fullName>
    </submittedName>
</protein>
<keyword evidence="2" id="KW-1133">Transmembrane helix</keyword>
<feature type="compositionally biased region" description="Basic and acidic residues" evidence="1">
    <location>
        <begin position="376"/>
        <end position="385"/>
    </location>
</feature>
<sequence>MTAGLGRTQSRKFNKSRGDERGNSPGEGSNSHHSRNGVVQSVVIDITVAHPVIPPRTSSLAWHDTESKGSSMASSTSAAAMDGDAMPPPNGHHDHEVGAGPPIPPLPPPPPLPQTPRVWDVATTEDTTADLGSTSNYSITIPMENTFFTSENLIPKFPDTDALQPAAPPRKATPPPASLPLVVTSRPSSSSSRVSLAPSHLSARSLAAGPSSLATSWASKGNVGNDCQAEGEVGLELEMNAEEGNMVRSSEVIDLVGEEGEEEQERAQELRQPREEALIPHTALPTPRAPGSRTGGESGKGGAVLEGGDHVAPPNDTVGEADIVDALWHPLSSDPLSDERDHSFDPDGDQINSPPVKEVETRRRSVQFSESCSSETDEKKRPAECHRASLKLSASEKLEQLKLKLRSSEPWDLGLPPEDSNSRGLGGGVAFRVGDGDRDQEGNEHPSSDYYSTLNSKNFAVMQKRYAVAFLCFIPEIPFLLFFVPRFAHLYSPFLPLSLRSPAMHLC</sequence>
<keyword evidence="2" id="KW-0812">Transmembrane</keyword>
<dbReference type="HOGENOM" id="CLU_537607_0_0_1"/>
<feature type="compositionally biased region" description="Low complexity" evidence="1">
    <location>
        <begin position="69"/>
        <end position="85"/>
    </location>
</feature>
<dbReference type="EMBL" id="KN831960">
    <property type="protein sequence ID" value="KIO07344.1"/>
    <property type="molecule type" value="Genomic_DNA"/>
</dbReference>
<feature type="transmembrane region" description="Helical" evidence="2">
    <location>
        <begin position="466"/>
        <end position="488"/>
    </location>
</feature>
<feature type="compositionally biased region" description="Low complexity" evidence="1">
    <location>
        <begin position="179"/>
        <end position="196"/>
    </location>
</feature>
<evidence type="ECO:0000313" key="3">
    <source>
        <dbReference type="EMBL" id="KIO07344.1"/>
    </source>
</evidence>
<feature type="region of interest" description="Disordered" evidence="1">
    <location>
        <begin position="56"/>
        <end position="115"/>
    </location>
</feature>
<evidence type="ECO:0000256" key="2">
    <source>
        <dbReference type="SAM" id="Phobius"/>
    </source>
</evidence>